<gene>
    <name evidence="6" type="ORF">EV679_3523</name>
</gene>
<dbReference type="InterPro" id="IPR009057">
    <property type="entry name" value="Homeodomain-like_sf"/>
</dbReference>
<sequence length="185" mass="20891">MNMTKLTRNHWVAAGLEALDQEGHAGVSADNLARRLNVTRGSFYHHFSNRADFLRALLYRWEEDYTERMLAYAAQGRSAPETLMRYLSIAAEKQPEREVAIRAWALVDPLVAEFQQRVDAARLAFAVKTSRQWGRTPGQAEIIGQAAHLCLIGGQQAGMRRDANRFNGFLQDAFAIFKDTLVPRA</sequence>
<feature type="domain" description="HTH tetR-type" evidence="5">
    <location>
        <begin position="5"/>
        <end position="65"/>
    </location>
</feature>
<dbReference type="EMBL" id="SGWZ01000008">
    <property type="protein sequence ID" value="RZS63878.1"/>
    <property type="molecule type" value="Genomic_DNA"/>
</dbReference>
<dbReference type="PANTHER" id="PTHR47506:SF6">
    <property type="entry name" value="HTH-TYPE TRANSCRIPTIONAL REPRESSOR NEMR"/>
    <property type="match status" value="1"/>
</dbReference>
<keyword evidence="3" id="KW-0804">Transcription</keyword>
<comment type="caution">
    <text evidence="6">The sequence shown here is derived from an EMBL/GenBank/DDBJ whole genome shotgun (WGS) entry which is preliminary data.</text>
</comment>
<feature type="DNA-binding region" description="H-T-H motif" evidence="4">
    <location>
        <begin position="28"/>
        <end position="47"/>
    </location>
</feature>
<dbReference type="Pfam" id="PF00440">
    <property type="entry name" value="TetR_N"/>
    <property type="match status" value="1"/>
</dbReference>
<dbReference type="PROSITE" id="PS50977">
    <property type="entry name" value="HTH_TETR_2"/>
    <property type="match status" value="1"/>
</dbReference>
<evidence type="ECO:0000256" key="3">
    <source>
        <dbReference type="ARBA" id="ARBA00023163"/>
    </source>
</evidence>
<protein>
    <submittedName>
        <fullName evidence="6">TetR family transcriptional regulator</fullName>
    </submittedName>
</protein>
<dbReference type="InterPro" id="IPR001647">
    <property type="entry name" value="HTH_TetR"/>
</dbReference>
<evidence type="ECO:0000256" key="4">
    <source>
        <dbReference type="PROSITE-ProRule" id="PRU00335"/>
    </source>
</evidence>
<evidence type="ECO:0000313" key="6">
    <source>
        <dbReference type="EMBL" id="RZS63878.1"/>
    </source>
</evidence>
<organism evidence="6 7">
    <name type="scientific">Kerstersia gyiorum</name>
    <dbReference type="NCBI Taxonomy" id="206506"/>
    <lineage>
        <taxon>Bacteria</taxon>
        <taxon>Pseudomonadati</taxon>
        <taxon>Pseudomonadota</taxon>
        <taxon>Betaproteobacteria</taxon>
        <taxon>Burkholderiales</taxon>
        <taxon>Alcaligenaceae</taxon>
        <taxon>Kerstersia</taxon>
    </lineage>
</organism>
<dbReference type="Proteomes" id="UP000292039">
    <property type="component" value="Unassembled WGS sequence"/>
</dbReference>
<dbReference type="SUPFAM" id="SSF46689">
    <property type="entry name" value="Homeodomain-like"/>
    <property type="match status" value="1"/>
</dbReference>
<accession>A0A4Q7MAP1</accession>
<dbReference type="GO" id="GO:0003677">
    <property type="term" value="F:DNA binding"/>
    <property type="evidence" value="ECO:0007669"/>
    <property type="project" value="UniProtKB-UniRule"/>
</dbReference>
<dbReference type="Gene3D" id="1.10.357.10">
    <property type="entry name" value="Tetracycline Repressor, domain 2"/>
    <property type="match status" value="1"/>
</dbReference>
<evidence type="ECO:0000313" key="7">
    <source>
        <dbReference type="Proteomes" id="UP000292039"/>
    </source>
</evidence>
<evidence type="ECO:0000256" key="2">
    <source>
        <dbReference type="ARBA" id="ARBA00023125"/>
    </source>
</evidence>
<reference evidence="6 7" key="1">
    <citation type="submission" date="2019-02" db="EMBL/GenBank/DDBJ databases">
        <title>Genomic Encyclopedia of Type Strains, Phase IV (KMG-IV): sequencing the most valuable type-strain genomes for metagenomic binning, comparative biology and taxonomic classification.</title>
        <authorList>
            <person name="Goeker M."/>
        </authorList>
    </citation>
    <scope>NUCLEOTIDE SEQUENCE [LARGE SCALE GENOMIC DNA]</scope>
    <source>
        <strain evidence="6 7">DSM 16618</strain>
    </source>
</reference>
<evidence type="ECO:0000256" key="1">
    <source>
        <dbReference type="ARBA" id="ARBA00023015"/>
    </source>
</evidence>
<keyword evidence="2 4" id="KW-0238">DNA-binding</keyword>
<evidence type="ECO:0000259" key="5">
    <source>
        <dbReference type="PROSITE" id="PS50977"/>
    </source>
</evidence>
<dbReference type="AlphaFoldDB" id="A0A4Q7MAP1"/>
<proteinExistence type="predicted"/>
<keyword evidence="1" id="KW-0805">Transcription regulation</keyword>
<name>A0A4Q7MAP1_9BURK</name>
<dbReference type="PANTHER" id="PTHR47506">
    <property type="entry name" value="TRANSCRIPTIONAL REGULATORY PROTEIN"/>
    <property type="match status" value="1"/>
</dbReference>